<dbReference type="InterPro" id="IPR029063">
    <property type="entry name" value="SAM-dependent_MTases_sf"/>
</dbReference>
<evidence type="ECO:0000256" key="1">
    <source>
        <dbReference type="SAM" id="SignalP"/>
    </source>
</evidence>
<dbReference type="GO" id="GO:0032259">
    <property type="term" value="P:methylation"/>
    <property type="evidence" value="ECO:0007669"/>
    <property type="project" value="UniProtKB-KW"/>
</dbReference>
<organism evidence="2 3">
    <name type="scientific">Acidomonas methanolica NBRC 104435</name>
    <dbReference type="NCBI Taxonomy" id="1231351"/>
    <lineage>
        <taxon>Bacteria</taxon>
        <taxon>Pseudomonadati</taxon>
        <taxon>Pseudomonadota</taxon>
        <taxon>Alphaproteobacteria</taxon>
        <taxon>Acetobacterales</taxon>
        <taxon>Acetobacteraceae</taxon>
        <taxon>Acidomonas</taxon>
    </lineage>
</organism>
<protein>
    <submittedName>
        <fullName evidence="2">Methyltransferase</fullName>
    </submittedName>
</protein>
<dbReference type="InterPro" id="IPR016980">
    <property type="entry name" value="S-AdoMet-dep_MeTrfase_Alr7345"/>
</dbReference>
<dbReference type="Gene3D" id="3.40.50.150">
    <property type="entry name" value="Vaccinia Virus protein VP39"/>
    <property type="match status" value="1"/>
</dbReference>
<dbReference type="SUPFAM" id="SSF53335">
    <property type="entry name" value="S-adenosyl-L-methionine-dependent methyltransferases"/>
    <property type="match status" value="1"/>
</dbReference>
<dbReference type="EMBL" id="BAND01000064">
    <property type="protein sequence ID" value="GAJ29526.1"/>
    <property type="molecule type" value="Genomic_DNA"/>
</dbReference>
<dbReference type="CDD" id="cd02440">
    <property type="entry name" value="AdoMet_MTases"/>
    <property type="match status" value="1"/>
</dbReference>
<dbReference type="RefSeq" id="WP_042059539.1">
    <property type="nucleotide sequence ID" value="NZ_BAND01000064.1"/>
</dbReference>
<proteinExistence type="predicted"/>
<dbReference type="PIRSF" id="PIRSF031679">
    <property type="entry name" value="Mtase_Alr7345_prd"/>
    <property type="match status" value="1"/>
</dbReference>
<accession>A0A023D6U1</accession>
<dbReference type="AlphaFoldDB" id="A0A023D6U1"/>
<reference evidence="3" key="1">
    <citation type="journal article" date="2014" name="FEMS Microbiol. Lett.">
        <title>Draft Genomic DNA Sequence of the Facultatively Methylotrophic Bacterium Acidomonas methanolica type strain MB58.</title>
        <authorList>
            <person name="Higashiura N."/>
            <person name="Hadano H."/>
            <person name="Hirakawa H."/>
            <person name="Matsutani M."/>
            <person name="Takabe S."/>
            <person name="Matsushita K."/>
            <person name="Azuma Y."/>
        </authorList>
    </citation>
    <scope>NUCLEOTIDE SEQUENCE [LARGE SCALE GENOMIC DNA]</scope>
    <source>
        <strain evidence="3">MB58</strain>
    </source>
</reference>
<evidence type="ECO:0000313" key="3">
    <source>
        <dbReference type="Proteomes" id="UP000019760"/>
    </source>
</evidence>
<gene>
    <name evidence="2" type="ORF">Amme_064_020</name>
</gene>
<comment type="caution">
    <text evidence="2">The sequence shown here is derived from an EMBL/GenBank/DDBJ whole genome shotgun (WGS) entry which is preliminary data.</text>
</comment>
<keyword evidence="2" id="KW-0808">Transferase</keyword>
<feature type="chain" id="PRO_5030001429" evidence="1">
    <location>
        <begin position="22"/>
        <end position="270"/>
    </location>
</feature>
<name>A0A023D6U1_ACIMT</name>
<dbReference type="GO" id="GO:0008168">
    <property type="term" value="F:methyltransferase activity"/>
    <property type="evidence" value="ECO:0007669"/>
    <property type="project" value="UniProtKB-KW"/>
</dbReference>
<dbReference type="Proteomes" id="UP000019760">
    <property type="component" value="Unassembled WGS sequence"/>
</dbReference>
<reference evidence="2 3" key="2">
    <citation type="journal article" date="2014" name="FEMS Microbiol. Lett.">
        <title>Draft genomic DNA sequence of the facultatively methylotrophic bacterium Acidomonas methanolica type strain MB58.</title>
        <authorList>
            <person name="Higashiura N."/>
            <person name="Hadano H."/>
            <person name="Hirakawa H."/>
            <person name="Matsutani M."/>
            <person name="Takabe S."/>
            <person name="Matsushita K."/>
            <person name="Azuma Y."/>
        </authorList>
    </citation>
    <scope>NUCLEOTIDE SEQUENCE [LARGE SCALE GENOMIC DNA]</scope>
    <source>
        <strain evidence="2 3">MB58</strain>
    </source>
</reference>
<feature type="signal peptide" evidence="1">
    <location>
        <begin position="1"/>
        <end position="21"/>
    </location>
</feature>
<keyword evidence="3" id="KW-1185">Reference proteome</keyword>
<keyword evidence="2" id="KW-0489">Methyltransferase</keyword>
<evidence type="ECO:0000313" key="2">
    <source>
        <dbReference type="EMBL" id="GAJ29526.1"/>
    </source>
</evidence>
<sequence>MTPLRALAALFAALLPLAAHAQDTLDALHAAVTSPTRTPTLAARDAARHPFEELSFFGVKPDSTVVEIWPGSGYWTEILAPYLHDHGTYYVAMGTPDGTPVEREYVGFPAAEQARFDADPARYGRIRRTVLAQGHDEIAPPGSVDVVLTFRNFHNWLTQGDAPEMLAAIRRALKPGGILGIEDHRSHPATPQDPIFRDGYVRQDLAIGMVEKAGFTFVGSSEIDANPRDTTYWPKGVWTLPPTYALGDKDRAKYQAIGEADNFVLKFRKN</sequence>
<keyword evidence="1" id="KW-0732">Signal</keyword>